<name>A0A3S0K7G4_9GAMM</name>
<dbReference type="PANTHER" id="PTHR31435">
    <property type="entry name" value="PROTEIN NATD1"/>
    <property type="match status" value="1"/>
</dbReference>
<dbReference type="Gene3D" id="3.40.630.30">
    <property type="match status" value="1"/>
</dbReference>
<dbReference type="PROSITE" id="PS51729">
    <property type="entry name" value="GNAT_YJDJ"/>
    <property type="match status" value="1"/>
</dbReference>
<comment type="caution">
    <text evidence="2">The sequence shown here is derived from an EMBL/GenBank/DDBJ whole genome shotgun (WGS) entry which is preliminary data.</text>
</comment>
<dbReference type="AlphaFoldDB" id="A0A3S0K7G4"/>
<evidence type="ECO:0000313" key="3">
    <source>
        <dbReference type="Proteomes" id="UP000267448"/>
    </source>
</evidence>
<sequence>MNTSDIEIVHLIDEHEFVINIGQGQAQARLSYKLFDGRINFTHTFVPTELRGKGLAEKLVRHGLSWANSEKLIIETSCWYVQKFL</sequence>
<organism evidence="2 3">
    <name type="scientific">Shewanella canadensis</name>
    <dbReference type="NCBI Taxonomy" id="271096"/>
    <lineage>
        <taxon>Bacteria</taxon>
        <taxon>Pseudomonadati</taxon>
        <taxon>Pseudomonadota</taxon>
        <taxon>Gammaproteobacteria</taxon>
        <taxon>Alteromonadales</taxon>
        <taxon>Shewanellaceae</taxon>
        <taxon>Shewanella</taxon>
    </lineage>
</organism>
<dbReference type="EMBL" id="RXNU01000013">
    <property type="protein sequence ID" value="RTR37291.1"/>
    <property type="molecule type" value="Genomic_DNA"/>
</dbReference>
<dbReference type="SUPFAM" id="SSF55729">
    <property type="entry name" value="Acyl-CoA N-acyltransferases (Nat)"/>
    <property type="match status" value="1"/>
</dbReference>
<dbReference type="Proteomes" id="UP000267448">
    <property type="component" value="Unassembled WGS sequence"/>
</dbReference>
<dbReference type="InterPro" id="IPR016181">
    <property type="entry name" value="Acyl_CoA_acyltransferase"/>
</dbReference>
<reference evidence="2 3" key="1">
    <citation type="submission" date="2018-12" db="EMBL/GenBank/DDBJ databases">
        <authorList>
            <person name="Yu L."/>
        </authorList>
    </citation>
    <scope>NUCLEOTIDE SEQUENCE [LARGE SCALE GENOMIC DNA]</scope>
    <source>
        <strain evidence="2 3">HAW-EB2</strain>
    </source>
</reference>
<dbReference type="Pfam" id="PF14542">
    <property type="entry name" value="Acetyltransf_CG"/>
    <property type="match status" value="1"/>
</dbReference>
<accession>A0A3S0K7G4</accession>
<evidence type="ECO:0000259" key="1">
    <source>
        <dbReference type="PROSITE" id="PS51729"/>
    </source>
</evidence>
<keyword evidence="3" id="KW-1185">Reference proteome</keyword>
<dbReference type="GO" id="GO:0016740">
    <property type="term" value="F:transferase activity"/>
    <property type="evidence" value="ECO:0007669"/>
    <property type="project" value="UniProtKB-KW"/>
</dbReference>
<feature type="domain" description="N-acetyltransferase" evidence="1">
    <location>
        <begin position="9"/>
        <end position="85"/>
    </location>
</feature>
<protein>
    <submittedName>
        <fullName evidence="2">N-acetyltransferase</fullName>
    </submittedName>
</protein>
<dbReference type="InterPro" id="IPR045057">
    <property type="entry name" value="Gcn5-rel_NAT"/>
</dbReference>
<dbReference type="RefSeq" id="WP_126522000.1">
    <property type="nucleotide sequence ID" value="NZ_RXNU01000013.1"/>
</dbReference>
<keyword evidence="2" id="KW-0808">Transferase</keyword>
<dbReference type="OrthoDB" id="9813275at2"/>
<gene>
    <name evidence="2" type="ORF">EKG38_18975</name>
</gene>
<dbReference type="PANTHER" id="PTHR31435:SF9">
    <property type="entry name" value="PROTEIN NATD1"/>
    <property type="match status" value="1"/>
</dbReference>
<evidence type="ECO:0000313" key="2">
    <source>
        <dbReference type="EMBL" id="RTR37291.1"/>
    </source>
</evidence>
<proteinExistence type="predicted"/>
<dbReference type="InterPro" id="IPR031165">
    <property type="entry name" value="GNAT_YJDJ"/>
</dbReference>